<dbReference type="SUPFAM" id="SSF53756">
    <property type="entry name" value="UDP-Glycosyltransferase/glycogen phosphorylase"/>
    <property type="match status" value="1"/>
</dbReference>
<reference evidence="2" key="1">
    <citation type="journal article" date="2019" name="Int. J. Syst. Evol. Microbiol.">
        <title>The Global Catalogue of Microorganisms (GCM) 10K type strain sequencing project: providing services to taxonomists for standard genome sequencing and annotation.</title>
        <authorList>
            <consortium name="The Broad Institute Genomics Platform"/>
            <consortium name="The Broad Institute Genome Sequencing Center for Infectious Disease"/>
            <person name="Wu L."/>
            <person name="Ma J."/>
        </authorList>
    </citation>
    <scope>NUCLEOTIDE SEQUENCE [LARGE SCALE GENOMIC DNA]</scope>
    <source>
        <strain evidence="2">NBRC 103627</strain>
    </source>
</reference>
<evidence type="ECO:0000313" key="2">
    <source>
        <dbReference type="Proteomes" id="UP001596003"/>
    </source>
</evidence>
<dbReference type="NCBIfam" id="TIGR03590">
    <property type="entry name" value="PseG"/>
    <property type="match status" value="1"/>
</dbReference>
<dbReference type="Gene3D" id="3.40.50.11190">
    <property type="match status" value="1"/>
</dbReference>
<protein>
    <submittedName>
        <fullName evidence="1">UDP-2,4-diacetamido-2,4, 6-trideoxy-beta-L-altropyranose hydrolase</fullName>
        <ecNumber evidence="1">3.6.1.57</ecNumber>
    </submittedName>
</protein>
<name>A0ABV8ZI31_9FLAO</name>
<dbReference type="InterPro" id="IPR020023">
    <property type="entry name" value="PseG"/>
</dbReference>
<dbReference type="Gene3D" id="3.40.50.2000">
    <property type="entry name" value="Glycogen Phosphorylase B"/>
    <property type="match status" value="1"/>
</dbReference>
<dbReference type="EC" id="3.6.1.57" evidence="1"/>
<accession>A0ABV8ZI31</accession>
<dbReference type="GO" id="GO:0016787">
    <property type="term" value="F:hydrolase activity"/>
    <property type="evidence" value="ECO:0007669"/>
    <property type="project" value="UniProtKB-KW"/>
</dbReference>
<gene>
    <name evidence="1" type="primary">pseG</name>
    <name evidence="1" type="ORF">ACFO3N_14370</name>
</gene>
<comment type="caution">
    <text evidence="1">The sequence shown here is derived from an EMBL/GenBank/DDBJ whole genome shotgun (WGS) entry which is preliminary data.</text>
</comment>
<proteinExistence type="predicted"/>
<dbReference type="EMBL" id="JBHSFY010000008">
    <property type="protein sequence ID" value="MFC4478257.1"/>
    <property type="molecule type" value="Genomic_DNA"/>
</dbReference>
<keyword evidence="2" id="KW-1185">Reference proteome</keyword>
<evidence type="ECO:0000313" key="1">
    <source>
        <dbReference type="EMBL" id="MFC4478257.1"/>
    </source>
</evidence>
<dbReference type="Proteomes" id="UP001596003">
    <property type="component" value="Unassembled WGS sequence"/>
</dbReference>
<keyword evidence="1" id="KW-0378">Hydrolase</keyword>
<sequence length="347" mass="38930">MISTKNRVFFRADGDSTIGLGHLMRCVALSQILENEFDCFFVIFCPSEEISLILLQYGEVVSLLESNKSEELIEFGKFLNKSDIVVFDGYLFNEEYITTIQNEVKAIVQIDDFAKGYFHSDLVLNHANKYLIDKYDVSPNTKVLCGPDYLILREEFLQKAATEHKEKLKVDTAFICMGGADPTNITLKVLESFIQTDFIKNIIVVTGAAYVWDDKLKTFIAQNSQVNITNYSNINALDMIELISKAEICVCPSSSIALEVCCVKSGLLTGITVDNQKLIHEQLVEGNYAETIDDFNTVSVNGIVSKLKKMNDLTFINNLIKNQSIFADGKSGERILDEFKKLGNAKI</sequence>
<organism evidence="1 2">
    <name type="scientific">Flavobacterium chungangensis</name>
    <dbReference type="NCBI Taxonomy" id="2708132"/>
    <lineage>
        <taxon>Bacteria</taxon>
        <taxon>Pseudomonadati</taxon>
        <taxon>Bacteroidota</taxon>
        <taxon>Flavobacteriia</taxon>
        <taxon>Flavobacteriales</taxon>
        <taxon>Flavobacteriaceae</taxon>
        <taxon>Flavobacterium</taxon>
    </lineage>
</organism>